<keyword evidence="3" id="KW-1185">Reference proteome</keyword>
<feature type="transmembrane region" description="Helical" evidence="1">
    <location>
        <begin position="33"/>
        <end position="56"/>
    </location>
</feature>
<sequence length="197" mass="22899">MKLEISKVRVEIVLKKMWSKPMCCLRLRSGLKFIAFVDLVLATALLLISGGAFFYYENNYQDAVTFMNNPPPMVDMFISLRKIEGTTIRVLLSFCLFYYLQKVALGFILFFAAVKESKFMLRLWVLYTLVLLILHILVFLSTLCMGLVEPYAIPIYVAGFLLREYSLWCTSSYLQRLQYCLTDDDSDDGDDRYSYKL</sequence>
<evidence type="ECO:0000313" key="2">
    <source>
        <dbReference type="EMBL" id="CAL8125856.1"/>
    </source>
</evidence>
<organism evidence="2 3">
    <name type="scientific">Orchesella dallaii</name>
    <dbReference type="NCBI Taxonomy" id="48710"/>
    <lineage>
        <taxon>Eukaryota</taxon>
        <taxon>Metazoa</taxon>
        <taxon>Ecdysozoa</taxon>
        <taxon>Arthropoda</taxon>
        <taxon>Hexapoda</taxon>
        <taxon>Collembola</taxon>
        <taxon>Entomobryomorpha</taxon>
        <taxon>Entomobryoidea</taxon>
        <taxon>Orchesellidae</taxon>
        <taxon>Orchesellinae</taxon>
        <taxon>Orchesella</taxon>
    </lineage>
</organism>
<proteinExistence type="predicted"/>
<dbReference type="Proteomes" id="UP001642540">
    <property type="component" value="Unassembled WGS sequence"/>
</dbReference>
<accession>A0ABP1RCE1</accession>
<reference evidence="2 3" key="1">
    <citation type="submission" date="2024-08" db="EMBL/GenBank/DDBJ databases">
        <authorList>
            <person name="Cucini C."/>
            <person name="Frati F."/>
        </authorList>
    </citation>
    <scope>NUCLEOTIDE SEQUENCE [LARGE SCALE GENOMIC DNA]</scope>
</reference>
<feature type="transmembrane region" description="Helical" evidence="1">
    <location>
        <begin position="124"/>
        <end position="148"/>
    </location>
</feature>
<dbReference type="EMBL" id="CAXLJM020000069">
    <property type="protein sequence ID" value="CAL8125856.1"/>
    <property type="molecule type" value="Genomic_DNA"/>
</dbReference>
<keyword evidence="1" id="KW-0812">Transmembrane</keyword>
<name>A0ABP1RCE1_9HEXA</name>
<comment type="caution">
    <text evidence="2">The sequence shown here is derived from an EMBL/GenBank/DDBJ whole genome shotgun (WGS) entry which is preliminary data.</text>
</comment>
<protein>
    <submittedName>
        <fullName evidence="2">Uncharacterized protein</fullName>
    </submittedName>
</protein>
<evidence type="ECO:0000256" key="1">
    <source>
        <dbReference type="SAM" id="Phobius"/>
    </source>
</evidence>
<feature type="transmembrane region" description="Helical" evidence="1">
    <location>
        <begin position="90"/>
        <end position="112"/>
    </location>
</feature>
<keyword evidence="1" id="KW-1133">Transmembrane helix</keyword>
<keyword evidence="1" id="KW-0472">Membrane</keyword>
<evidence type="ECO:0000313" key="3">
    <source>
        <dbReference type="Proteomes" id="UP001642540"/>
    </source>
</evidence>
<gene>
    <name evidence="2" type="ORF">ODALV1_LOCUS21157</name>
</gene>